<dbReference type="AlphaFoldDB" id="A0AAW1TP11"/>
<gene>
    <name evidence="2" type="ORF">WA026_021743</name>
</gene>
<evidence type="ECO:0000313" key="2">
    <source>
        <dbReference type="EMBL" id="KAK9873252.1"/>
    </source>
</evidence>
<dbReference type="SUPFAM" id="SSF46938">
    <property type="entry name" value="CRAL/TRIO N-terminal domain"/>
    <property type="match status" value="1"/>
</dbReference>
<evidence type="ECO:0000313" key="3">
    <source>
        <dbReference type="Proteomes" id="UP001431783"/>
    </source>
</evidence>
<dbReference type="InterPro" id="IPR001251">
    <property type="entry name" value="CRAL-TRIO_dom"/>
</dbReference>
<evidence type="ECO:0000259" key="1">
    <source>
        <dbReference type="Pfam" id="PF00650"/>
    </source>
</evidence>
<accession>A0AAW1TP11</accession>
<reference evidence="2 3" key="1">
    <citation type="submission" date="2023-03" db="EMBL/GenBank/DDBJ databases">
        <title>Genome insight into feeding habits of ladybird beetles.</title>
        <authorList>
            <person name="Li H.-S."/>
            <person name="Huang Y.-H."/>
            <person name="Pang H."/>
        </authorList>
    </citation>
    <scope>NUCLEOTIDE SEQUENCE [LARGE SCALE GENOMIC DNA]</scope>
    <source>
        <strain evidence="2">SYSU_2023b</strain>
        <tissue evidence="2">Whole body</tissue>
    </source>
</reference>
<dbReference type="PANTHER" id="PTHR10174:SF222">
    <property type="entry name" value="GH10083P-RELATED"/>
    <property type="match status" value="1"/>
</dbReference>
<dbReference type="SUPFAM" id="SSF52087">
    <property type="entry name" value="CRAL/TRIO domain"/>
    <property type="match status" value="1"/>
</dbReference>
<proteinExistence type="predicted"/>
<dbReference type="Proteomes" id="UP001431783">
    <property type="component" value="Unassembled WGS sequence"/>
</dbReference>
<feature type="domain" description="CRAL-TRIO" evidence="1">
    <location>
        <begin position="146"/>
        <end position="238"/>
    </location>
</feature>
<dbReference type="Pfam" id="PF00650">
    <property type="entry name" value="CRAL_TRIO"/>
    <property type="match status" value="1"/>
</dbReference>
<dbReference type="EMBL" id="JARQZJ010000017">
    <property type="protein sequence ID" value="KAK9873252.1"/>
    <property type="molecule type" value="Genomic_DNA"/>
</dbReference>
<dbReference type="InterPro" id="IPR036865">
    <property type="entry name" value="CRAL-TRIO_dom_sf"/>
</dbReference>
<dbReference type="GO" id="GO:0016020">
    <property type="term" value="C:membrane"/>
    <property type="evidence" value="ECO:0007669"/>
    <property type="project" value="TreeGrafter"/>
</dbReference>
<dbReference type="PANTHER" id="PTHR10174">
    <property type="entry name" value="ALPHA-TOCOPHEROL TRANSFER PROTEIN-RELATED"/>
    <property type="match status" value="1"/>
</dbReference>
<sequence length="293" mass="34612">MDITVLSVYRKEVLSSHGKTERDMTEYIGILREWMKKMPHIPSYLLQDSFLEIHLIKNKFSLEKTKNKIENYCNLKSSPRYQYLYEDCLVIPSKEPQFYIPILKLTDEFYRIMIGRIWDEEKWDIKREFSNTAILREFSSRYDYSNGDIIVMDFYECSMKLVSKFRANVISDGLLILRKGHSARLKEIHIISKLASTILPWCKSFLPSKIFSRIFAHENRESLSKFIPAKYLPKDYGGELKSLDEMRGDFDGICDANREDLIKYVNTKSYENLRRGNNTTEELQGTFKSLHID</sequence>
<keyword evidence="3" id="KW-1185">Reference proteome</keyword>
<dbReference type="CDD" id="cd00170">
    <property type="entry name" value="SEC14"/>
    <property type="match status" value="1"/>
</dbReference>
<dbReference type="Gene3D" id="3.40.525.10">
    <property type="entry name" value="CRAL-TRIO lipid binding domain"/>
    <property type="match status" value="1"/>
</dbReference>
<protein>
    <recommendedName>
        <fullName evidence="1">CRAL-TRIO domain-containing protein</fullName>
    </recommendedName>
</protein>
<dbReference type="InterPro" id="IPR036273">
    <property type="entry name" value="CRAL/TRIO_N_dom_sf"/>
</dbReference>
<organism evidence="2 3">
    <name type="scientific">Henosepilachna vigintioctopunctata</name>
    <dbReference type="NCBI Taxonomy" id="420089"/>
    <lineage>
        <taxon>Eukaryota</taxon>
        <taxon>Metazoa</taxon>
        <taxon>Ecdysozoa</taxon>
        <taxon>Arthropoda</taxon>
        <taxon>Hexapoda</taxon>
        <taxon>Insecta</taxon>
        <taxon>Pterygota</taxon>
        <taxon>Neoptera</taxon>
        <taxon>Endopterygota</taxon>
        <taxon>Coleoptera</taxon>
        <taxon>Polyphaga</taxon>
        <taxon>Cucujiformia</taxon>
        <taxon>Coccinelloidea</taxon>
        <taxon>Coccinellidae</taxon>
        <taxon>Epilachninae</taxon>
        <taxon>Epilachnini</taxon>
        <taxon>Henosepilachna</taxon>
    </lineage>
</organism>
<dbReference type="GO" id="GO:1902936">
    <property type="term" value="F:phosphatidylinositol bisphosphate binding"/>
    <property type="evidence" value="ECO:0007669"/>
    <property type="project" value="TreeGrafter"/>
</dbReference>
<comment type="caution">
    <text evidence="2">The sequence shown here is derived from an EMBL/GenBank/DDBJ whole genome shotgun (WGS) entry which is preliminary data.</text>
</comment>
<name>A0AAW1TP11_9CUCU</name>